<dbReference type="InterPro" id="IPR016036">
    <property type="entry name" value="Malonyl_transacylase_ACP-bd"/>
</dbReference>
<evidence type="ECO:0000313" key="8">
    <source>
        <dbReference type="EMBL" id="WXB17336.1"/>
    </source>
</evidence>
<comment type="catalytic activity">
    <reaction evidence="5 6">
        <text>holo-[ACP] + malonyl-CoA = malonyl-[ACP] + CoA</text>
        <dbReference type="Rhea" id="RHEA:41792"/>
        <dbReference type="Rhea" id="RHEA-COMP:9623"/>
        <dbReference type="Rhea" id="RHEA-COMP:9685"/>
        <dbReference type="ChEBI" id="CHEBI:57287"/>
        <dbReference type="ChEBI" id="CHEBI:57384"/>
        <dbReference type="ChEBI" id="CHEBI:64479"/>
        <dbReference type="ChEBI" id="CHEBI:78449"/>
        <dbReference type="EC" id="2.3.1.39"/>
    </reaction>
</comment>
<dbReference type="PANTHER" id="PTHR42681">
    <property type="entry name" value="MALONYL-COA-ACYL CARRIER PROTEIN TRANSACYLASE, MITOCHONDRIAL"/>
    <property type="match status" value="1"/>
</dbReference>
<dbReference type="InterPro" id="IPR050858">
    <property type="entry name" value="Mal-CoA-ACP_Trans/PKS_FabD"/>
</dbReference>
<dbReference type="Gene3D" id="3.30.70.250">
    <property type="entry name" value="Malonyl-CoA ACP transacylase, ACP-binding"/>
    <property type="match status" value="1"/>
</dbReference>
<evidence type="ECO:0000256" key="1">
    <source>
        <dbReference type="ARBA" id="ARBA00013258"/>
    </source>
</evidence>
<dbReference type="InterPro" id="IPR014043">
    <property type="entry name" value="Acyl_transferase_dom"/>
</dbReference>
<dbReference type="Gene3D" id="3.40.366.10">
    <property type="entry name" value="Malonyl-Coenzyme A Acyl Carrier Protein, domain 2"/>
    <property type="match status" value="1"/>
</dbReference>
<proteinExistence type="inferred from homology"/>
<evidence type="ECO:0000313" key="9">
    <source>
        <dbReference type="Proteomes" id="UP001370348"/>
    </source>
</evidence>
<sequence length="306" mass="31841">MAKETLLASAAARDVWARVDRALGEPLQELVMNGPEESLTLTANAQPAILATSAAVLAALRERFPDLPLPGLGAGHSLGEYSALLSAGALSVEDGVRLVRARGLAMQEAVPPGVGAMAAVMGLDADAVTAVCQQVEEEEQATSGEVVRPANFNSPGQIVIAGHAKAVARAVAVAGTRGGKAKVLNVSAPFHSPLMAPAARALEKQLAQVTIAPLAFPVVANVDARPNRDEGRVKELLVRQVDGAVRWEETIRFMHEQGITHALEIGPGKVLAGLSRRVVKDLKVLSVCDPKSFDEVPAFLSAAGTS</sequence>
<evidence type="ECO:0000256" key="5">
    <source>
        <dbReference type="ARBA" id="ARBA00048462"/>
    </source>
</evidence>
<evidence type="ECO:0000256" key="3">
    <source>
        <dbReference type="ARBA" id="ARBA00022679"/>
    </source>
</evidence>
<reference evidence="8 9" key="1">
    <citation type="submission" date="2021-12" db="EMBL/GenBank/DDBJ databases">
        <title>Discovery of the Pendulisporaceae a myxobacterial family with distinct sporulation behavior and unique specialized metabolism.</title>
        <authorList>
            <person name="Garcia R."/>
            <person name="Popoff A."/>
            <person name="Bader C.D."/>
            <person name="Loehr J."/>
            <person name="Walesch S."/>
            <person name="Walt C."/>
            <person name="Boldt J."/>
            <person name="Bunk B."/>
            <person name="Haeckl F.J.F.P.J."/>
            <person name="Gunesch A.P."/>
            <person name="Birkelbach J."/>
            <person name="Nuebel U."/>
            <person name="Pietschmann T."/>
            <person name="Bach T."/>
            <person name="Mueller R."/>
        </authorList>
    </citation>
    <scope>NUCLEOTIDE SEQUENCE [LARGE SCALE GENOMIC DNA]</scope>
    <source>
        <strain evidence="8 9">MSr11954</strain>
    </source>
</reference>
<name>A0ABZ2M656_9BACT</name>
<dbReference type="EC" id="2.3.1.39" evidence="1 6"/>
<dbReference type="GO" id="GO:0004314">
    <property type="term" value="F:[acyl-carrier-protein] S-malonyltransferase activity"/>
    <property type="evidence" value="ECO:0007669"/>
    <property type="project" value="UniProtKB-EC"/>
</dbReference>
<evidence type="ECO:0000256" key="4">
    <source>
        <dbReference type="ARBA" id="ARBA00023315"/>
    </source>
</evidence>
<dbReference type="SUPFAM" id="SSF55048">
    <property type="entry name" value="Probable ACP-binding domain of malonyl-CoA ACP transacylase"/>
    <property type="match status" value="1"/>
</dbReference>
<comment type="similarity">
    <text evidence="6">Belongs to the fabD family.</text>
</comment>
<keyword evidence="9" id="KW-1185">Reference proteome</keyword>
<dbReference type="InterPro" id="IPR016035">
    <property type="entry name" value="Acyl_Trfase/lysoPLipase"/>
</dbReference>
<dbReference type="PANTHER" id="PTHR42681:SF1">
    <property type="entry name" value="MALONYL-COA-ACYL CARRIER PROTEIN TRANSACYLASE, MITOCHONDRIAL"/>
    <property type="match status" value="1"/>
</dbReference>
<evidence type="ECO:0000259" key="7">
    <source>
        <dbReference type="SMART" id="SM00827"/>
    </source>
</evidence>
<dbReference type="InterPro" id="IPR004410">
    <property type="entry name" value="Malonyl_CoA-ACP_transAc_FabD"/>
</dbReference>
<protein>
    <recommendedName>
        <fullName evidence="2 6">Malonyl CoA-acyl carrier protein transacylase</fullName>
        <ecNumber evidence="1 6">2.3.1.39</ecNumber>
    </recommendedName>
</protein>
<evidence type="ECO:0000256" key="6">
    <source>
        <dbReference type="PIRNR" id="PIRNR000446"/>
    </source>
</evidence>
<dbReference type="SMART" id="SM00827">
    <property type="entry name" value="PKS_AT"/>
    <property type="match status" value="1"/>
</dbReference>
<dbReference type="NCBIfam" id="TIGR00128">
    <property type="entry name" value="fabD"/>
    <property type="match status" value="1"/>
</dbReference>
<keyword evidence="4 6" id="KW-0012">Acyltransferase</keyword>
<dbReference type="Pfam" id="PF00698">
    <property type="entry name" value="Acyl_transf_1"/>
    <property type="match status" value="1"/>
</dbReference>
<gene>
    <name evidence="8" type="primary">fabD</name>
    <name evidence="8" type="ORF">LZC94_08640</name>
</gene>
<organism evidence="8 9">
    <name type="scientific">Pendulispora albinea</name>
    <dbReference type="NCBI Taxonomy" id="2741071"/>
    <lineage>
        <taxon>Bacteria</taxon>
        <taxon>Pseudomonadati</taxon>
        <taxon>Myxococcota</taxon>
        <taxon>Myxococcia</taxon>
        <taxon>Myxococcales</taxon>
        <taxon>Sorangiineae</taxon>
        <taxon>Pendulisporaceae</taxon>
        <taxon>Pendulispora</taxon>
    </lineage>
</organism>
<keyword evidence="3 6" id="KW-0808">Transferase</keyword>
<dbReference type="PIRSF" id="PIRSF000446">
    <property type="entry name" value="Mct"/>
    <property type="match status" value="1"/>
</dbReference>
<dbReference type="Proteomes" id="UP001370348">
    <property type="component" value="Chromosome"/>
</dbReference>
<accession>A0ABZ2M656</accession>
<dbReference type="InterPro" id="IPR001227">
    <property type="entry name" value="Ac_transferase_dom_sf"/>
</dbReference>
<dbReference type="EMBL" id="CP089984">
    <property type="protein sequence ID" value="WXB17336.1"/>
    <property type="molecule type" value="Genomic_DNA"/>
</dbReference>
<dbReference type="SUPFAM" id="SSF52151">
    <property type="entry name" value="FabD/lysophospholipase-like"/>
    <property type="match status" value="1"/>
</dbReference>
<feature type="domain" description="Malonyl-CoA:ACP transacylase (MAT)" evidence="7">
    <location>
        <begin position="1"/>
        <end position="292"/>
    </location>
</feature>
<evidence type="ECO:0000256" key="2">
    <source>
        <dbReference type="ARBA" id="ARBA00018953"/>
    </source>
</evidence>
<dbReference type="InterPro" id="IPR024925">
    <property type="entry name" value="Malonyl_CoA-ACP_transAc"/>
</dbReference>